<feature type="region of interest" description="Disordered" evidence="12">
    <location>
        <begin position="107"/>
        <end position="152"/>
    </location>
</feature>
<keyword evidence="6 11" id="KW-0812">Transmembrane</keyword>
<dbReference type="Pfam" id="PF03840">
    <property type="entry name" value="SecG"/>
    <property type="match status" value="1"/>
</dbReference>
<dbReference type="GO" id="GO:0009306">
    <property type="term" value="P:protein secretion"/>
    <property type="evidence" value="ECO:0007669"/>
    <property type="project" value="UniProtKB-UniRule"/>
</dbReference>
<comment type="subcellular location">
    <subcellularLocation>
        <location evidence="1 11">Cell membrane</location>
        <topology evidence="1 11">Multi-pass membrane protein</topology>
    </subcellularLocation>
</comment>
<dbReference type="AlphaFoldDB" id="A0A545TBU0"/>
<comment type="similarity">
    <text evidence="2 11">Belongs to the SecG family.</text>
</comment>
<organism evidence="13 14">
    <name type="scientific">Aliikangiella marina</name>
    <dbReference type="NCBI Taxonomy" id="1712262"/>
    <lineage>
        <taxon>Bacteria</taxon>
        <taxon>Pseudomonadati</taxon>
        <taxon>Pseudomonadota</taxon>
        <taxon>Gammaproteobacteria</taxon>
        <taxon>Oceanospirillales</taxon>
        <taxon>Pleioneaceae</taxon>
        <taxon>Aliikangiella</taxon>
    </lineage>
</organism>
<comment type="caution">
    <text evidence="13">The sequence shown here is derived from an EMBL/GenBank/DDBJ whole genome shotgun (WGS) entry which is preliminary data.</text>
</comment>
<dbReference type="RefSeq" id="WP_142941291.1">
    <property type="nucleotide sequence ID" value="NZ_VIKR01000002.1"/>
</dbReference>
<dbReference type="PRINTS" id="PR01651">
    <property type="entry name" value="SECGEXPORT"/>
</dbReference>
<evidence type="ECO:0000256" key="6">
    <source>
        <dbReference type="ARBA" id="ARBA00022692"/>
    </source>
</evidence>
<dbReference type="Proteomes" id="UP000317839">
    <property type="component" value="Unassembled WGS sequence"/>
</dbReference>
<evidence type="ECO:0000256" key="3">
    <source>
        <dbReference type="ARBA" id="ARBA00017876"/>
    </source>
</evidence>
<reference evidence="13 14" key="1">
    <citation type="submission" date="2019-06" db="EMBL/GenBank/DDBJ databases">
        <title>Draft genome of Aliikangiella marina GYP-15.</title>
        <authorList>
            <person name="Wang G."/>
        </authorList>
    </citation>
    <scope>NUCLEOTIDE SEQUENCE [LARGE SCALE GENOMIC DNA]</scope>
    <source>
        <strain evidence="13 14">GYP-15</strain>
    </source>
</reference>
<evidence type="ECO:0000256" key="11">
    <source>
        <dbReference type="RuleBase" id="RU365087"/>
    </source>
</evidence>
<keyword evidence="10 11" id="KW-0472">Membrane</keyword>
<evidence type="ECO:0000256" key="2">
    <source>
        <dbReference type="ARBA" id="ARBA00008445"/>
    </source>
</evidence>
<sequence length="152" mass="15382">MESIILVVYLIVSIALIGIILLQQGKGAEMGASFGAGGANTVFGAAGSGNVLTKTTTILAILFFAIALSISYFNSAPASSVDEVLDEVSAPVVTPQPSSIEAELPTATQGGIEAEVAPAQKASIEAETPAASEAAKAETEEKTENAKKEGDN</sequence>
<dbReference type="EMBL" id="VIKR01000002">
    <property type="protein sequence ID" value="TQV74677.1"/>
    <property type="molecule type" value="Genomic_DNA"/>
</dbReference>
<keyword evidence="4 11" id="KW-0813">Transport</keyword>
<evidence type="ECO:0000256" key="8">
    <source>
        <dbReference type="ARBA" id="ARBA00022989"/>
    </source>
</evidence>
<evidence type="ECO:0000313" key="13">
    <source>
        <dbReference type="EMBL" id="TQV74677.1"/>
    </source>
</evidence>
<keyword evidence="7 11" id="KW-0653">Protein transport</keyword>
<comment type="function">
    <text evidence="11">Involved in protein export. Participates in an early event of protein translocation.</text>
</comment>
<dbReference type="GO" id="GO:0015450">
    <property type="term" value="F:protein-transporting ATPase activity"/>
    <property type="evidence" value="ECO:0007669"/>
    <property type="project" value="UniProtKB-UniRule"/>
</dbReference>
<evidence type="ECO:0000256" key="5">
    <source>
        <dbReference type="ARBA" id="ARBA00022475"/>
    </source>
</evidence>
<dbReference type="NCBIfam" id="TIGR00810">
    <property type="entry name" value="secG"/>
    <property type="match status" value="1"/>
</dbReference>
<feature type="transmembrane region" description="Helical" evidence="11">
    <location>
        <begin position="51"/>
        <end position="73"/>
    </location>
</feature>
<dbReference type="InterPro" id="IPR004692">
    <property type="entry name" value="SecG"/>
</dbReference>
<evidence type="ECO:0000256" key="4">
    <source>
        <dbReference type="ARBA" id="ARBA00022448"/>
    </source>
</evidence>
<dbReference type="PANTHER" id="PTHR34182">
    <property type="entry name" value="PROTEIN-EXPORT MEMBRANE PROTEIN SECG"/>
    <property type="match status" value="1"/>
</dbReference>
<evidence type="ECO:0000256" key="1">
    <source>
        <dbReference type="ARBA" id="ARBA00004651"/>
    </source>
</evidence>
<evidence type="ECO:0000313" key="14">
    <source>
        <dbReference type="Proteomes" id="UP000317839"/>
    </source>
</evidence>
<feature type="compositionally biased region" description="Basic and acidic residues" evidence="12">
    <location>
        <begin position="135"/>
        <end position="152"/>
    </location>
</feature>
<evidence type="ECO:0000256" key="12">
    <source>
        <dbReference type="SAM" id="MobiDB-lite"/>
    </source>
</evidence>
<dbReference type="PANTHER" id="PTHR34182:SF1">
    <property type="entry name" value="PROTEIN-EXPORT MEMBRANE PROTEIN SECG"/>
    <property type="match status" value="1"/>
</dbReference>
<proteinExistence type="inferred from homology"/>
<keyword evidence="8 11" id="KW-1133">Transmembrane helix</keyword>
<gene>
    <name evidence="13" type="primary">secG</name>
    <name evidence="13" type="ORF">FLL45_06865</name>
</gene>
<evidence type="ECO:0000256" key="10">
    <source>
        <dbReference type="ARBA" id="ARBA00023136"/>
    </source>
</evidence>
<dbReference type="GO" id="GO:0005886">
    <property type="term" value="C:plasma membrane"/>
    <property type="evidence" value="ECO:0007669"/>
    <property type="project" value="UniProtKB-SubCell"/>
</dbReference>
<dbReference type="GO" id="GO:0043952">
    <property type="term" value="P:protein transport by the Sec complex"/>
    <property type="evidence" value="ECO:0007669"/>
    <property type="project" value="TreeGrafter"/>
</dbReference>
<comment type="caution">
    <text evidence="11">Lacks conserved residue(s) required for the propagation of feature annotation.</text>
</comment>
<dbReference type="OrthoDB" id="9813947at2"/>
<feature type="compositionally biased region" description="Low complexity" evidence="12">
    <location>
        <begin position="122"/>
        <end position="134"/>
    </location>
</feature>
<name>A0A545TBU0_9GAMM</name>
<keyword evidence="9 11" id="KW-0811">Translocation</keyword>
<accession>A0A545TBU0</accession>
<keyword evidence="5 11" id="KW-1003">Cell membrane</keyword>
<protein>
    <recommendedName>
        <fullName evidence="3 11">Protein-export membrane protein SecG</fullName>
    </recommendedName>
</protein>
<evidence type="ECO:0000256" key="9">
    <source>
        <dbReference type="ARBA" id="ARBA00023010"/>
    </source>
</evidence>
<dbReference type="GO" id="GO:0065002">
    <property type="term" value="P:intracellular protein transmembrane transport"/>
    <property type="evidence" value="ECO:0007669"/>
    <property type="project" value="TreeGrafter"/>
</dbReference>
<keyword evidence="14" id="KW-1185">Reference proteome</keyword>
<evidence type="ECO:0000256" key="7">
    <source>
        <dbReference type="ARBA" id="ARBA00022927"/>
    </source>
</evidence>